<feature type="compositionally biased region" description="Basic and acidic residues" evidence="1">
    <location>
        <begin position="77"/>
        <end position="90"/>
    </location>
</feature>
<evidence type="ECO:0000256" key="1">
    <source>
        <dbReference type="SAM" id="MobiDB-lite"/>
    </source>
</evidence>
<name>A0A9W9Z4X2_9CNID</name>
<comment type="caution">
    <text evidence="2">The sequence shown here is derived from an EMBL/GenBank/DDBJ whole genome shotgun (WGS) entry which is preliminary data.</text>
</comment>
<gene>
    <name evidence="2" type="ORF">OS493_001765</name>
</gene>
<reference evidence="2" key="1">
    <citation type="submission" date="2023-01" db="EMBL/GenBank/DDBJ databases">
        <title>Genome assembly of the deep-sea coral Lophelia pertusa.</title>
        <authorList>
            <person name="Herrera S."/>
            <person name="Cordes E."/>
        </authorList>
    </citation>
    <scope>NUCLEOTIDE SEQUENCE</scope>
    <source>
        <strain evidence="2">USNM1676648</strain>
        <tissue evidence="2">Polyp</tissue>
    </source>
</reference>
<evidence type="ECO:0000313" key="3">
    <source>
        <dbReference type="Proteomes" id="UP001163046"/>
    </source>
</evidence>
<feature type="compositionally biased region" description="Basic and acidic residues" evidence="1">
    <location>
        <begin position="379"/>
        <end position="389"/>
    </location>
</feature>
<feature type="compositionally biased region" description="Polar residues" evidence="1">
    <location>
        <begin position="269"/>
        <end position="280"/>
    </location>
</feature>
<feature type="compositionally biased region" description="Polar residues" evidence="1">
    <location>
        <begin position="346"/>
        <end position="364"/>
    </location>
</feature>
<feature type="compositionally biased region" description="Low complexity" evidence="1">
    <location>
        <begin position="61"/>
        <end position="76"/>
    </location>
</feature>
<keyword evidence="3" id="KW-1185">Reference proteome</keyword>
<feature type="compositionally biased region" description="Polar residues" evidence="1">
    <location>
        <begin position="206"/>
        <end position="216"/>
    </location>
</feature>
<proteinExistence type="predicted"/>
<dbReference type="EMBL" id="MU826826">
    <property type="protein sequence ID" value="KAJ7375035.1"/>
    <property type="molecule type" value="Genomic_DNA"/>
</dbReference>
<feature type="compositionally biased region" description="Polar residues" evidence="1">
    <location>
        <begin position="1"/>
        <end position="13"/>
    </location>
</feature>
<dbReference type="Proteomes" id="UP001163046">
    <property type="component" value="Unassembled WGS sequence"/>
</dbReference>
<feature type="compositionally biased region" description="Basic and acidic residues" evidence="1">
    <location>
        <begin position="181"/>
        <end position="194"/>
    </location>
</feature>
<organism evidence="2 3">
    <name type="scientific">Desmophyllum pertusum</name>
    <dbReference type="NCBI Taxonomy" id="174260"/>
    <lineage>
        <taxon>Eukaryota</taxon>
        <taxon>Metazoa</taxon>
        <taxon>Cnidaria</taxon>
        <taxon>Anthozoa</taxon>
        <taxon>Hexacorallia</taxon>
        <taxon>Scleractinia</taxon>
        <taxon>Caryophylliina</taxon>
        <taxon>Caryophylliidae</taxon>
        <taxon>Desmophyllum</taxon>
    </lineage>
</organism>
<dbReference type="OrthoDB" id="5985292at2759"/>
<feature type="compositionally biased region" description="Basic and acidic residues" evidence="1">
    <location>
        <begin position="398"/>
        <end position="414"/>
    </location>
</feature>
<feature type="compositionally biased region" description="Polar residues" evidence="1">
    <location>
        <begin position="299"/>
        <end position="309"/>
    </location>
</feature>
<feature type="region of interest" description="Disordered" evidence="1">
    <location>
        <begin position="1"/>
        <end position="419"/>
    </location>
</feature>
<accession>A0A9W9Z4X2</accession>
<feature type="compositionally biased region" description="Polar residues" evidence="1">
    <location>
        <begin position="228"/>
        <end position="239"/>
    </location>
</feature>
<evidence type="ECO:0000313" key="2">
    <source>
        <dbReference type="EMBL" id="KAJ7375035.1"/>
    </source>
</evidence>
<dbReference type="AlphaFoldDB" id="A0A9W9Z4X2"/>
<sequence length="445" mass="46561">MGCGSSTATSTAGQPAPKLKRIKEEEENGEESSRKQIRKVVTLPSSANGHVPHENTANNNSESGSTSSESGSTSSERSSEDDGIGTHDNVEPLTTEENAGSRASVDDTAVTTEKETVPENRASSVQENHLNRDESQSLVEGALASDPNTSHSKVTVDEQPVAMITSTPVGDEDVPGSLAGDGEKPEAIEEKPSEAEADIGTVKTDVAQNKATSEVSLSAEKETVPALDQTNTTSVTAPDNDSVAADTDLGKHSVASEVSLSGEKETAPTLDQTNRTSVTAPDTADIDVAQHTDRAASEVSLSGENNNTAPVVVDQTKRDSVTASEHSAAPSDNEVNMSRHHRGSSELESVSPTATEDTQPSQPREPSKEDSVSLGGKESLNDQKIEHDSVSSPAESAEASKEDYAAVDRKDSVDHTAATSDDFKVKSESIRGRICTLSASVLMAL</sequence>
<protein>
    <submittedName>
        <fullName evidence="2">Uncharacterized protein</fullName>
    </submittedName>
</protein>